<keyword evidence="2" id="KW-0732">Signal</keyword>
<name>A0A2Z2NU50_9GAMM</name>
<sequence length="255" mass="28629">MRITTITRYLRQAAQLLVISSLLMTGIAHARDYQIEVVLFENVDGRDLTAGGLYFPKLGRSLRLGTEDAVAAGFIPLEQNLSLAENAKSIAASRRYRLIRHLSWRQPGLAVDDAIPVRISLGETIPLYLPGSISEYQDFIPASADTSPERERKINTSTVNGSIKVHLGRFLHMDAQLVFTDIETQQSFRLSQSRKMRSRELHYIDNPRFGILTRILPIEDPEGSVPEAESTDNDEPIESAPEFIDENNREPGPEE</sequence>
<dbReference type="KEGG" id="gai:IMCC3135_24760"/>
<dbReference type="Proteomes" id="UP000250079">
    <property type="component" value="Chromosome"/>
</dbReference>
<feature type="signal peptide" evidence="2">
    <location>
        <begin position="1"/>
        <end position="30"/>
    </location>
</feature>
<dbReference type="RefSeq" id="WP_088919980.1">
    <property type="nucleotide sequence ID" value="NZ_CP018632.1"/>
</dbReference>
<keyword evidence="4" id="KW-1185">Reference proteome</keyword>
<evidence type="ECO:0000256" key="1">
    <source>
        <dbReference type="SAM" id="MobiDB-lite"/>
    </source>
</evidence>
<dbReference type="EMBL" id="CP018632">
    <property type="protein sequence ID" value="ASJ75016.1"/>
    <property type="molecule type" value="Genomic_DNA"/>
</dbReference>
<dbReference type="InterPro" id="IPR021241">
    <property type="entry name" value="CsiV"/>
</dbReference>
<evidence type="ECO:0000256" key="2">
    <source>
        <dbReference type="SAM" id="SignalP"/>
    </source>
</evidence>
<feature type="chain" id="PRO_5016239996" description="Peptidoglycan-binding protein CsiV" evidence="2">
    <location>
        <begin position="31"/>
        <end position="255"/>
    </location>
</feature>
<proteinExistence type="predicted"/>
<protein>
    <recommendedName>
        <fullName evidence="5">Peptidoglycan-binding protein CsiV</fullName>
    </recommendedName>
</protein>
<dbReference type="AlphaFoldDB" id="A0A2Z2NU50"/>
<dbReference type="Pfam" id="PF10972">
    <property type="entry name" value="CsiV"/>
    <property type="match status" value="1"/>
</dbReference>
<evidence type="ECO:0000313" key="4">
    <source>
        <dbReference type="Proteomes" id="UP000250079"/>
    </source>
</evidence>
<feature type="compositionally biased region" description="Basic and acidic residues" evidence="1">
    <location>
        <begin position="246"/>
        <end position="255"/>
    </location>
</feature>
<organism evidence="3 4">
    <name type="scientific">Granulosicoccus antarcticus IMCC3135</name>
    <dbReference type="NCBI Taxonomy" id="1192854"/>
    <lineage>
        <taxon>Bacteria</taxon>
        <taxon>Pseudomonadati</taxon>
        <taxon>Pseudomonadota</taxon>
        <taxon>Gammaproteobacteria</taxon>
        <taxon>Chromatiales</taxon>
        <taxon>Granulosicoccaceae</taxon>
        <taxon>Granulosicoccus</taxon>
    </lineage>
</organism>
<evidence type="ECO:0008006" key="5">
    <source>
        <dbReference type="Google" id="ProtNLM"/>
    </source>
</evidence>
<evidence type="ECO:0000313" key="3">
    <source>
        <dbReference type="EMBL" id="ASJ75016.1"/>
    </source>
</evidence>
<accession>A0A2Z2NU50</accession>
<feature type="region of interest" description="Disordered" evidence="1">
    <location>
        <begin position="218"/>
        <end position="255"/>
    </location>
</feature>
<reference evidence="3 4" key="1">
    <citation type="submission" date="2016-12" db="EMBL/GenBank/DDBJ databases">
        <authorList>
            <person name="Song W.-J."/>
            <person name="Kurnit D.M."/>
        </authorList>
    </citation>
    <scope>NUCLEOTIDE SEQUENCE [LARGE SCALE GENOMIC DNA]</scope>
    <source>
        <strain evidence="3 4">IMCC3135</strain>
    </source>
</reference>
<dbReference type="OrthoDB" id="5566524at2"/>
<gene>
    <name evidence="3" type="ORF">IMCC3135_24760</name>
</gene>